<dbReference type="SMART" id="SM00398">
    <property type="entry name" value="HMG"/>
    <property type="match status" value="2"/>
</dbReference>
<dbReference type="GO" id="GO:0003677">
    <property type="term" value="F:DNA binding"/>
    <property type="evidence" value="ECO:0007669"/>
    <property type="project" value="UniProtKB-UniRule"/>
</dbReference>
<dbReference type="InterPro" id="IPR009071">
    <property type="entry name" value="HMG_box_dom"/>
</dbReference>
<feature type="region of interest" description="Disordered" evidence="3">
    <location>
        <begin position="260"/>
        <end position="283"/>
    </location>
</feature>
<dbReference type="Gene3D" id="1.10.30.10">
    <property type="entry name" value="High mobility group box domain"/>
    <property type="match status" value="2"/>
</dbReference>
<keyword evidence="1 2" id="KW-0238">DNA-binding</keyword>
<feature type="domain" description="HMG box" evidence="4">
    <location>
        <begin position="173"/>
        <end position="238"/>
    </location>
</feature>
<evidence type="ECO:0000256" key="3">
    <source>
        <dbReference type="SAM" id="MobiDB-lite"/>
    </source>
</evidence>
<dbReference type="GO" id="GO:0005634">
    <property type="term" value="C:nucleus"/>
    <property type="evidence" value="ECO:0007669"/>
    <property type="project" value="UniProtKB-UniRule"/>
</dbReference>
<sequence>VTDPQRRENMATTMVGQYCKLLKVISGIGHIQISHIQQPTITGLKRTIWYASILDTKSGENVQSVQKFLQKPKMPPNVFIMYLQKMNEDITKKNPDASRQEIIRKISMMWQELDPEEKSRLAIERRNLYDNYKEKLKEYFENITPDQIKAEEKKNELTAAKRLKQVRKTLGMPKKPLGPFSYYISDMFHHRGDDVPVTIYFKHVISEWAKLNDSDREIYKIKAREAKEKYEEDIIKWGKEMLSLGRFDVVRKSLLQRLSKDKEGKKDRKNKVGFSLEEDEKKL</sequence>
<evidence type="ECO:0000259" key="4">
    <source>
        <dbReference type="PROSITE" id="PS50118"/>
    </source>
</evidence>
<reference evidence="5" key="1">
    <citation type="submission" date="2014-12" db="EMBL/GenBank/DDBJ databases">
        <title>Insight into the proteome of Arion vulgaris.</title>
        <authorList>
            <person name="Aradska J."/>
            <person name="Bulat T."/>
            <person name="Smidak R."/>
            <person name="Sarate P."/>
            <person name="Gangsoo J."/>
            <person name="Sialana F."/>
            <person name="Bilban M."/>
            <person name="Lubec G."/>
        </authorList>
    </citation>
    <scope>NUCLEOTIDE SEQUENCE</scope>
    <source>
        <tissue evidence="5">Skin</tissue>
    </source>
</reference>
<accession>A0A0B6ZU38</accession>
<name>A0A0B6ZU38_9EUPU</name>
<proteinExistence type="predicted"/>
<evidence type="ECO:0000256" key="1">
    <source>
        <dbReference type="ARBA" id="ARBA00023125"/>
    </source>
</evidence>
<feature type="domain" description="HMG box" evidence="4">
    <location>
        <begin position="72"/>
        <end position="140"/>
    </location>
</feature>
<keyword evidence="2" id="KW-0539">Nucleus</keyword>
<feature type="DNA-binding region" description="HMG box" evidence="2">
    <location>
        <begin position="72"/>
        <end position="140"/>
    </location>
</feature>
<dbReference type="Pfam" id="PF00505">
    <property type="entry name" value="HMG_box"/>
    <property type="match status" value="1"/>
</dbReference>
<dbReference type="InterPro" id="IPR050342">
    <property type="entry name" value="HMGB"/>
</dbReference>
<feature type="DNA-binding region" description="HMG box" evidence="2">
    <location>
        <begin position="173"/>
        <end position="238"/>
    </location>
</feature>
<evidence type="ECO:0000313" key="5">
    <source>
        <dbReference type="EMBL" id="CEK71862.1"/>
    </source>
</evidence>
<protein>
    <recommendedName>
        <fullName evidence="4">HMG box domain-containing protein</fullName>
    </recommendedName>
</protein>
<organism evidence="5">
    <name type="scientific">Arion vulgaris</name>
    <dbReference type="NCBI Taxonomy" id="1028688"/>
    <lineage>
        <taxon>Eukaryota</taxon>
        <taxon>Metazoa</taxon>
        <taxon>Spiralia</taxon>
        <taxon>Lophotrochozoa</taxon>
        <taxon>Mollusca</taxon>
        <taxon>Gastropoda</taxon>
        <taxon>Heterobranchia</taxon>
        <taxon>Euthyneura</taxon>
        <taxon>Panpulmonata</taxon>
        <taxon>Eupulmonata</taxon>
        <taxon>Stylommatophora</taxon>
        <taxon>Helicina</taxon>
        <taxon>Arionoidea</taxon>
        <taxon>Arionidae</taxon>
        <taxon>Arion</taxon>
    </lineage>
</organism>
<dbReference type="AlphaFoldDB" id="A0A0B6ZU38"/>
<dbReference type="InterPro" id="IPR036910">
    <property type="entry name" value="HMG_box_dom_sf"/>
</dbReference>
<dbReference type="EMBL" id="HACG01024997">
    <property type="protein sequence ID" value="CEK71862.1"/>
    <property type="molecule type" value="Transcribed_RNA"/>
</dbReference>
<dbReference type="SUPFAM" id="SSF47095">
    <property type="entry name" value="HMG-box"/>
    <property type="match status" value="2"/>
</dbReference>
<evidence type="ECO:0000256" key="2">
    <source>
        <dbReference type="PROSITE-ProRule" id="PRU00267"/>
    </source>
</evidence>
<dbReference type="PROSITE" id="PS50118">
    <property type="entry name" value="HMG_BOX_2"/>
    <property type="match status" value="2"/>
</dbReference>
<dbReference type="PANTHER" id="PTHR48112">
    <property type="entry name" value="HIGH MOBILITY GROUP PROTEIN DSP1"/>
    <property type="match status" value="1"/>
</dbReference>
<gene>
    <name evidence="5" type="primary">ORF80096</name>
</gene>
<feature type="non-terminal residue" evidence="5">
    <location>
        <position position="1"/>
    </location>
</feature>